<organism evidence="2 3">
    <name type="scientific">Arachnia propionica</name>
    <dbReference type="NCBI Taxonomy" id="1750"/>
    <lineage>
        <taxon>Bacteria</taxon>
        <taxon>Bacillati</taxon>
        <taxon>Actinomycetota</taxon>
        <taxon>Actinomycetes</taxon>
        <taxon>Propionibacteriales</taxon>
        <taxon>Propionibacteriaceae</taxon>
        <taxon>Arachnia</taxon>
    </lineage>
</organism>
<dbReference type="Pfam" id="PF08975">
    <property type="entry name" value="2H-phosphodiest"/>
    <property type="match status" value="1"/>
</dbReference>
<comment type="caution">
    <text evidence="2">The sequence shown here is derived from an EMBL/GenBank/DDBJ whole genome shotgun (WGS) entry which is preliminary data.</text>
</comment>
<dbReference type="OrthoDB" id="151828at2"/>
<dbReference type="AlphaFoldDB" id="A0A3P1TDX9"/>
<evidence type="ECO:0000259" key="1">
    <source>
        <dbReference type="Pfam" id="PF08975"/>
    </source>
</evidence>
<dbReference type="InterPro" id="IPR015069">
    <property type="entry name" value="2H-PEstase_DUF1868"/>
</dbReference>
<dbReference type="EMBL" id="RQZG01000001">
    <property type="protein sequence ID" value="RRD07106.1"/>
    <property type="molecule type" value="Genomic_DNA"/>
</dbReference>
<accession>A0A3P1TDX9</accession>
<gene>
    <name evidence="2" type="ORF">EII34_01045</name>
</gene>
<dbReference type="Proteomes" id="UP000280819">
    <property type="component" value="Unassembled WGS sequence"/>
</dbReference>
<dbReference type="Gene3D" id="3.90.1140.10">
    <property type="entry name" value="Cyclic phosphodiesterase"/>
    <property type="match status" value="1"/>
</dbReference>
<proteinExistence type="predicted"/>
<dbReference type="SUPFAM" id="SSF55144">
    <property type="entry name" value="LigT-like"/>
    <property type="match status" value="1"/>
</dbReference>
<reference evidence="2 3" key="1">
    <citation type="submission" date="2018-11" db="EMBL/GenBank/DDBJ databases">
        <title>Genomes From Bacteria Associated with the Canine Oral Cavity: a Test Case for Automated Genome-Based Taxonomic Assignment.</title>
        <authorList>
            <person name="Coil D.A."/>
            <person name="Jospin G."/>
            <person name="Darling A.E."/>
            <person name="Wallis C."/>
            <person name="Davis I.J."/>
            <person name="Harris S."/>
            <person name="Eisen J.A."/>
            <person name="Holcombe L.J."/>
            <person name="O'Flynn C."/>
        </authorList>
    </citation>
    <scope>NUCLEOTIDE SEQUENCE [LARGE SCALE GENOMIC DNA]</scope>
    <source>
        <strain evidence="2 3">OH887_COT-365</strain>
    </source>
</reference>
<name>A0A3P1TDX9_9ACTN</name>
<evidence type="ECO:0000313" key="3">
    <source>
        <dbReference type="Proteomes" id="UP000280819"/>
    </source>
</evidence>
<sequence>MGRDHVRQPPVIAPEPVPVDDPGVWEKWDPCGNARTFRGTTFTAHVVPDSPFHLLGRRILEDIRAEGIGEDYGLLPLSSLHMTVLDVCVEQDRAAWPSWLQDSPDFPTVVRRQLDRVISSGIRGPGVLRMAPVTVWPLDWALSIRLAPADETTTAELTRFRTEMAEVLEIPLQTDYEFHSSLGYRLTRWASETSRLDRLTERHRSWAAEVPEVDLAPVAFNVFDDMLAFPPLYYLP</sequence>
<feature type="domain" description="DUF1868" evidence="1">
    <location>
        <begin position="27"/>
        <end position="102"/>
    </location>
</feature>
<evidence type="ECO:0000313" key="2">
    <source>
        <dbReference type="EMBL" id="RRD07106.1"/>
    </source>
</evidence>
<dbReference type="InterPro" id="IPR009097">
    <property type="entry name" value="Cyclic_Pdiesterase"/>
</dbReference>
<protein>
    <submittedName>
        <fullName evidence="2">DUF1868 domain-containing protein</fullName>
    </submittedName>
</protein>